<dbReference type="EMBL" id="JAHDYR010000008">
    <property type="protein sequence ID" value="KAG9395779.1"/>
    <property type="molecule type" value="Genomic_DNA"/>
</dbReference>
<sequence length="217" mass="23615">MSAPWSGEGIHATPQTFKKITSILQSFRAVSVSPGSPSRSPPKADPAPMKGRADAEQRPKPIQYKPISYDSNASSEHPLPSQPRPDSPVSRSPPVARNSLSQMPQSRPTPHATRQLPQSKPQPSSSAAQRIRMGRDPHESPVALASPNSGLRAPQPVQKKMPSPYATPSQYGRPTPTQRPPTAITHTTPSFPSSPAVRRTPRPRTHPRVLGDRRLRL</sequence>
<evidence type="ECO:0000256" key="1">
    <source>
        <dbReference type="SAM" id="MobiDB-lite"/>
    </source>
</evidence>
<feature type="compositionally biased region" description="Low complexity" evidence="1">
    <location>
        <begin position="115"/>
        <end position="129"/>
    </location>
</feature>
<keyword evidence="3" id="KW-1185">Reference proteome</keyword>
<feature type="compositionally biased region" description="Polar residues" evidence="1">
    <location>
        <begin position="98"/>
        <end position="108"/>
    </location>
</feature>
<evidence type="ECO:0000313" key="2">
    <source>
        <dbReference type="EMBL" id="KAG9395779.1"/>
    </source>
</evidence>
<feature type="region of interest" description="Disordered" evidence="1">
    <location>
        <begin position="28"/>
        <end position="217"/>
    </location>
</feature>
<reference evidence="2" key="1">
    <citation type="submission" date="2021-05" db="EMBL/GenBank/DDBJ databases">
        <title>A free-living protist that lacks canonical eukaryotic 1 DNA replication and segregation systems.</title>
        <authorList>
            <person name="Salas-Leiva D.E."/>
            <person name="Tromer E.C."/>
            <person name="Curtis B.A."/>
            <person name="Jerlstrom-Hultqvist J."/>
            <person name="Kolisko M."/>
            <person name="Yi Z."/>
            <person name="Salas-Leiva J.S."/>
            <person name="Gallot-Lavallee L."/>
            <person name="Kops G.J.P.L."/>
            <person name="Archibald J.M."/>
            <person name="Simpson A.G.B."/>
            <person name="Roger A.J."/>
        </authorList>
    </citation>
    <scope>NUCLEOTIDE SEQUENCE</scope>
    <source>
        <strain evidence="2">BICM</strain>
    </source>
</reference>
<dbReference type="Proteomes" id="UP000717585">
    <property type="component" value="Unassembled WGS sequence"/>
</dbReference>
<dbReference type="AlphaFoldDB" id="A0A8J6B7B7"/>
<feature type="compositionally biased region" description="Polar residues" evidence="1">
    <location>
        <begin position="166"/>
        <end position="176"/>
    </location>
</feature>
<protein>
    <submittedName>
        <fullName evidence="2">Uncharacterized protein</fullName>
    </submittedName>
</protein>
<name>A0A8J6B7B7_9EUKA</name>
<evidence type="ECO:0000313" key="3">
    <source>
        <dbReference type="Proteomes" id="UP000717585"/>
    </source>
</evidence>
<comment type="caution">
    <text evidence="2">The sequence shown here is derived from an EMBL/GenBank/DDBJ whole genome shotgun (WGS) entry which is preliminary data.</text>
</comment>
<gene>
    <name evidence="2" type="ORF">J8273_2691</name>
</gene>
<proteinExistence type="predicted"/>
<accession>A0A8J6B7B7</accession>
<organism evidence="2 3">
    <name type="scientific">Carpediemonas membranifera</name>
    <dbReference type="NCBI Taxonomy" id="201153"/>
    <lineage>
        <taxon>Eukaryota</taxon>
        <taxon>Metamonada</taxon>
        <taxon>Carpediemonas-like organisms</taxon>
        <taxon>Carpediemonas</taxon>
    </lineage>
</organism>